<comment type="caution">
    <text evidence="1">The sequence shown here is derived from an EMBL/GenBank/DDBJ whole genome shotgun (WGS) entry which is preliminary data.</text>
</comment>
<evidence type="ECO:0000313" key="2">
    <source>
        <dbReference type="Proteomes" id="UP001152795"/>
    </source>
</evidence>
<sequence>MKSSPAQRLLNRRARTLLPTTAKLLQPQSIDSGTTVEKLAERKRQQAKYYNRGAVDLNPLDEEYEVRIKPFRLGRMGGSGGQMSPSKEMGSNEARTEMTCLPAAEDNGAVRRSGRARKPPSYLKDFVLK</sequence>
<organism evidence="1 2">
    <name type="scientific">Paramuricea clavata</name>
    <name type="common">Red gorgonian</name>
    <name type="synonym">Violescent sea-whip</name>
    <dbReference type="NCBI Taxonomy" id="317549"/>
    <lineage>
        <taxon>Eukaryota</taxon>
        <taxon>Metazoa</taxon>
        <taxon>Cnidaria</taxon>
        <taxon>Anthozoa</taxon>
        <taxon>Octocorallia</taxon>
        <taxon>Malacalcyonacea</taxon>
        <taxon>Plexauridae</taxon>
        <taxon>Paramuricea</taxon>
    </lineage>
</organism>
<protein>
    <submittedName>
        <fullName evidence="1">Uncharacterized protein</fullName>
    </submittedName>
</protein>
<proteinExistence type="predicted"/>
<dbReference type="EMBL" id="CACRXK020015926">
    <property type="protein sequence ID" value="CAB4029074.1"/>
    <property type="molecule type" value="Genomic_DNA"/>
</dbReference>
<gene>
    <name evidence="1" type="ORF">PACLA_8A039662</name>
</gene>
<dbReference type="AlphaFoldDB" id="A0A7D9JHH0"/>
<keyword evidence="2" id="KW-1185">Reference proteome</keyword>
<reference evidence="1" key="1">
    <citation type="submission" date="2020-04" db="EMBL/GenBank/DDBJ databases">
        <authorList>
            <person name="Alioto T."/>
            <person name="Alioto T."/>
            <person name="Gomez Garrido J."/>
        </authorList>
    </citation>
    <scope>NUCLEOTIDE SEQUENCE</scope>
    <source>
        <strain evidence="1">A484AB</strain>
    </source>
</reference>
<evidence type="ECO:0000313" key="1">
    <source>
        <dbReference type="EMBL" id="CAB4029074.1"/>
    </source>
</evidence>
<dbReference type="Proteomes" id="UP001152795">
    <property type="component" value="Unassembled WGS sequence"/>
</dbReference>
<dbReference type="OrthoDB" id="2286242at2759"/>
<accession>A0A7D9JHH0</accession>
<name>A0A7D9JHH0_PARCT</name>